<comment type="caution">
    <text evidence="2">The sequence shown here is derived from an EMBL/GenBank/DDBJ whole genome shotgun (WGS) entry which is preliminary data.</text>
</comment>
<dbReference type="EMBL" id="BMAV01027293">
    <property type="protein sequence ID" value="GFS57883.1"/>
    <property type="molecule type" value="Genomic_DNA"/>
</dbReference>
<gene>
    <name evidence="2" type="ORF">TNIN_275121</name>
</gene>
<sequence>MGYYWLQVFLNVPLTNHIIYSEHQSGFASYSITPNTMTPDLRLVALHSEPWILALNMLPPQKDSIVAPPSQKRGSSMSTR</sequence>
<protein>
    <submittedName>
        <fullName evidence="2">Uncharacterized protein</fullName>
    </submittedName>
</protein>
<evidence type="ECO:0000313" key="2">
    <source>
        <dbReference type="EMBL" id="GFS57883.1"/>
    </source>
</evidence>
<keyword evidence="3" id="KW-1185">Reference proteome</keyword>
<name>A0A8X6ISN3_9ARAC</name>
<organism evidence="2 3">
    <name type="scientific">Trichonephila inaurata madagascariensis</name>
    <dbReference type="NCBI Taxonomy" id="2747483"/>
    <lineage>
        <taxon>Eukaryota</taxon>
        <taxon>Metazoa</taxon>
        <taxon>Ecdysozoa</taxon>
        <taxon>Arthropoda</taxon>
        <taxon>Chelicerata</taxon>
        <taxon>Arachnida</taxon>
        <taxon>Araneae</taxon>
        <taxon>Araneomorphae</taxon>
        <taxon>Entelegynae</taxon>
        <taxon>Araneoidea</taxon>
        <taxon>Nephilidae</taxon>
        <taxon>Trichonephila</taxon>
        <taxon>Trichonephila inaurata</taxon>
    </lineage>
</organism>
<accession>A0A8X6ISN3</accession>
<feature type="region of interest" description="Disordered" evidence="1">
    <location>
        <begin position="61"/>
        <end position="80"/>
    </location>
</feature>
<dbReference type="AlphaFoldDB" id="A0A8X6ISN3"/>
<evidence type="ECO:0000256" key="1">
    <source>
        <dbReference type="SAM" id="MobiDB-lite"/>
    </source>
</evidence>
<proteinExistence type="predicted"/>
<evidence type="ECO:0000313" key="3">
    <source>
        <dbReference type="Proteomes" id="UP000886998"/>
    </source>
</evidence>
<dbReference type="Proteomes" id="UP000886998">
    <property type="component" value="Unassembled WGS sequence"/>
</dbReference>
<reference evidence="2" key="1">
    <citation type="submission" date="2020-08" db="EMBL/GenBank/DDBJ databases">
        <title>Multicomponent nature underlies the extraordinary mechanical properties of spider dragline silk.</title>
        <authorList>
            <person name="Kono N."/>
            <person name="Nakamura H."/>
            <person name="Mori M."/>
            <person name="Yoshida Y."/>
            <person name="Ohtoshi R."/>
            <person name="Malay A.D."/>
            <person name="Moran D.A.P."/>
            <person name="Tomita M."/>
            <person name="Numata K."/>
            <person name="Arakawa K."/>
        </authorList>
    </citation>
    <scope>NUCLEOTIDE SEQUENCE</scope>
</reference>